<dbReference type="EC" id="6.3.3.3" evidence="9"/>
<keyword evidence="4 9" id="KW-0547">Nucleotide-binding</keyword>
<keyword evidence="7 9" id="KW-0460">Magnesium</keyword>
<gene>
    <name evidence="9 10" type="primary">bioD</name>
    <name evidence="10" type="ORF">SOJ16_002533</name>
</gene>
<sequence length="243" mass="27351">MSAVYIIGTDTDVGKTFVCAGLCWALREKGYNVGYFKPVLTGAIRSGSMLIPQDTEFVVKFAKINEDVYKLTPFICEKPASPHIAAGIENKDIDVDRIKQTFEDLSKNYEFIMIEGCGGLAVPLKEQNNQFYMQYQLIKELCNNVILVTTTKLGTINHTILTVEFAKAYGLCLKGIIVNMYKNESDEDKVIKTIAEFTNIPILAKVDLIRGCVNCKDENKFKNVFEKCFNNDTIMKIMGVFEC</sequence>
<keyword evidence="11" id="KW-1185">Reference proteome</keyword>
<evidence type="ECO:0000256" key="2">
    <source>
        <dbReference type="ARBA" id="ARBA00022598"/>
    </source>
</evidence>
<evidence type="ECO:0000313" key="10">
    <source>
        <dbReference type="EMBL" id="WPX08633.1"/>
    </source>
</evidence>
<keyword evidence="3 9" id="KW-0479">Metal-binding</keyword>
<feature type="binding site" evidence="9">
    <location>
        <position position="54"/>
    </location>
    <ligand>
        <name>ATP</name>
        <dbReference type="ChEBI" id="CHEBI:30616"/>
    </ligand>
</feature>
<comment type="cofactor">
    <cofactor evidence="9">
        <name>Mg(2+)</name>
        <dbReference type="ChEBI" id="CHEBI:18420"/>
    </cofactor>
</comment>
<dbReference type="PANTHER" id="PTHR43210:SF2">
    <property type="entry name" value="ATP-DEPENDENT DETHIOBIOTIN SYNTHETASE BIOD 2"/>
    <property type="match status" value="1"/>
</dbReference>
<keyword evidence="2 9" id="KW-0436">Ligase</keyword>
<feature type="binding site" evidence="9">
    <location>
        <begin position="179"/>
        <end position="180"/>
    </location>
    <ligand>
        <name>ATP</name>
        <dbReference type="ChEBI" id="CHEBI:30616"/>
    </ligand>
</feature>
<comment type="subcellular location">
    <subcellularLocation>
        <location evidence="9">Cytoplasm</location>
    </subcellularLocation>
</comment>
<comment type="pathway">
    <text evidence="9">Cofactor biosynthesis; biotin biosynthesis; biotin from 7,8-diaminononanoate: step 1/2.</text>
</comment>
<feature type="binding site" evidence="9">
    <location>
        <position position="115"/>
    </location>
    <ligand>
        <name>Mg(2+)</name>
        <dbReference type="ChEBI" id="CHEBI:18420"/>
    </ligand>
</feature>
<dbReference type="HAMAP" id="MF_00336">
    <property type="entry name" value="BioD"/>
    <property type="match status" value="1"/>
</dbReference>
<comment type="function">
    <text evidence="9">Catalyzes a mechanistically unusual reaction, the ATP-dependent insertion of CO2 between the N7 and N8 nitrogen atoms of 7,8-diaminopelargonic acid (DAPA, also called 7,8-diammoniononanoate) to form a ureido ring.</text>
</comment>
<dbReference type="RefSeq" id="WP_045175887.1">
    <property type="nucleotide sequence ID" value="NZ_CP139957.1"/>
</dbReference>
<evidence type="ECO:0000256" key="5">
    <source>
        <dbReference type="ARBA" id="ARBA00022756"/>
    </source>
</evidence>
<comment type="catalytic activity">
    <reaction evidence="8">
        <text>(7R,8S)-8-amino-7-(carboxyamino)nonanoate + ATP = (4R,5S)-dethiobiotin + ADP + phosphate + H(+)</text>
        <dbReference type="Rhea" id="RHEA:63684"/>
        <dbReference type="ChEBI" id="CHEBI:15378"/>
        <dbReference type="ChEBI" id="CHEBI:30616"/>
        <dbReference type="ChEBI" id="CHEBI:43474"/>
        <dbReference type="ChEBI" id="CHEBI:149470"/>
        <dbReference type="ChEBI" id="CHEBI:149473"/>
        <dbReference type="ChEBI" id="CHEBI:456216"/>
    </reaction>
</comment>
<evidence type="ECO:0000256" key="3">
    <source>
        <dbReference type="ARBA" id="ARBA00022723"/>
    </source>
</evidence>
<accession>A0ABZ0TYT7</accession>
<dbReference type="GO" id="GO:0004141">
    <property type="term" value="F:dethiobiotin synthase activity"/>
    <property type="evidence" value="ECO:0007669"/>
    <property type="project" value="UniProtKB-EC"/>
</dbReference>
<dbReference type="Gene3D" id="3.40.50.300">
    <property type="entry name" value="P-loop containing nucleotide triphosphate hydrolases"/>
    <property type="match status" value="1"/>
</dbReference>
<dbReference type="InterPro" id="IPR004472">
    <property type="entry name" value="DTB_synth_BioD"/>
</dbReference>
<keyword evidence="6 9" id="KW-0067">ATP-binding</keyword>
<keyword evidence="1 9" id="KW-0963">Cytoplasm</keyword>
<evidence type="ECO:0000256" key="1">
    <source>
        <dbReference type="ARBA" id="ARBA00022490"/>
    </source>
</evidence>
<dbReference type="PIRSF" id="PIRSF006755">
    <property type="entry name" value="DTB_synth"/>
    <property type="match status" value="1"/>
</dbReference>
<evidence type="ECO:0000256" key="4">
    <source>
        <dbReference type="ARBA" id="ARBA00022741"/>
    </source>
</evidence>
<feature type="binding site" evidence="9">
    <location>
        <begin position="115"/>
        <end position="118"/>
    </location>
    <ligand>
        <name>ATP</name>
        <dbReference type="ChEBI" id="CHEBI:30616"/>
    </ligand>
</feature>
<feature type="binding site" evidence="9">
    <location>
        <begin position="12"/>
        <end position="17"/>
    </location>
    <ligand>
        <name>ATP</name>
        <dbReference type="ChEBI" id="CHEBI:30616"/>
    </ligand>
</feature>
<feature type="active site" evidence="9">
    <location>
        <position position="37"/>
    </location>
</feature>
<protein>
    <recommendedName>
        <fullName evidence="9">ATP-dependent dethiobiotin synthetase BioD</fullName>
        <ecNumber evidence="9">6.3.3.3</ecNumber>
    </recommendedName>
    <alternativeName>
        <fullName evidence="9">DTB synthetase</fullName>
        <shortName evidence="9">DTBS</shortName>
    </alternativeName>
    <alternativeName>
        <fullName evidence="9">Dethiobiotin synthase</fullName>
    </alternativeName>
</protein>
<dbReference type="CDD" id="cd03109">
    <property type="entry name" value="DTBS"/>
    <property type="match status" value="1"/>
</dbReference>
<dbReference type="Pfam" id="PF13500">
    <property type="entry name" value="AAA_26"/>
    <property type="match status" value="1"/>
</dbReference>
<dbReference type="EMBL" id="CP139957">
    <property type="protein sequence ID" value="WPX08633.1"/>
    <property type="molecule type" value="Genomic_DNA"/>
</dbReference>
<evidence type="ECO:0000313" key="11">
    <source>
        <dbReference type="Proteomes" id="UP001322744"/>
    </source>
</evidence>
<dbReference type="PANTHER" id="PTHR43210">
    <property type="entry name" value="DETHIOBIOTIN SYNTHETASE"/>
    <property type="match status" value="1"/>
</dbReference>
<reference evidence="10 11" key="1">
    <citation type="submission" date="2023-12" db="EMBL/GenBank/DDBJ databases">
        <authorList>
            <person name="Manesh M.J.H."/>
            <person name="Bing R.G."/>
            <person name="Willard D.J."/>
            <person name="Kelly R.M."/>
        </authorList>
    </citation>
    <scope>NUCLEOTIDE SEQUENCE [LARGE SCALE GENOMIC DNA]</scope>
    <source>
        <strain evidence="10 11">DSM 8977</strain>
    </source>
</reference>
<evidence type="ECO:0000256" key="8">
    <source>
        <dbReference type="ARBA" id="ARBA00047386"/>
    </source>
</evidence>
<dbReference type="NCBIfam" id="TIGR00347">
    <property type="entry name" value="bioD"/>
    <property type="match status" value="1"/>
</dbReference>
<feature type="binding site" evidence="9">
    <location>
        <position position="41"/>
    </location>
    <ligand>
        <name>substrate</name>
    </ligand>
</feature>
<feature type="binding site" evidence="9">
    <location>
        <position position="16"/>
    </location>
    <ligand>
        <name>Mg(2+)</name>
        <dbReference type="ChEBI" id="CHEBI:18420"/>
    </ligand>
</feature>
<comment type="caution">
    <text evidence="9">Lacks conserved residue(s) required for the propagation of feature annotation.</text>
</comment>
<name>A0ABZ0TYT7_9FIRM</name>
<keyword evidence="5 9" id="KW-0093">Biotin biosynthesis</keyword>
<evidence type="ECO:0000256" key="9">
    <source>
        <dbReference type="HAMAP-Rule" id="MF_00336"/>
    </source>
</evidence>
<comment type="similarity">
    <text evidence="9">Belongs to the dethiobiotin synthetase family.</text>
</comment>
<organism evidence="10 11">
    <name type="scientific">Anaerocellum danielii</name>
    <dbReference type="NCBI Taxonomy" id="1387557"/>
    <lineage>
        <taxon>Bacteria</taxon>
        <taxon>Bacillati</taxon>
        <taxon>Bacillota</taxon>
        <taxon>Bacillota incertae sedis</taxon>
        <taxon>Caldicellulosiruptorales</taxon>
        <taxon>Caldicellulosiruptoraceae</taxon>
        <taxon>Anaerocellum</taxon>
    </lineage>
</organism>
<feature type="binding site" evidence="9">
    <location>
        <position position="54"/>
    </location>
    <ligand>
        <name>Mg(2+)</name>
        <dbReference type="ChEBI" id="CHEBI:18420"/>
    </ligand>
</feature>
<dbReference type="SUPFAM" id="SSF52540">
    <property type="entry name" value="P-loop containing nucleoside triphosphate hydrolases"/>
    <property type="match status" value="1"/>
</dbReference>
<dbReference type="InterPro" id="IPR027417">
    <property type="entry name" value="P-loop_NTPase"/>
</dbReference>
<evidence type="ECO:0000256" key="7">
    <source>
        <dbReference type="ARBA" id="ARBA00022842"/>
    </source>
</evidence>
<comment type="catalytic activity">
    <reaction evidence="9">
        <text>(7R,8S)-7,8-diammoniononanoate + CO2 + ATP = (4R,5S)-dethiobiotin + ADP + phosphate + 3 H(+)</text>
        <dbReference type="Rhea" id="RHEA:15805"/>
        <dbReference type="ChEBI" id="CHEBI:15378"/>
        <dbReference type="ChEBI" id="CHEBI:16526"/>
        <dbReference type="ChEBI" id="CHEBI:30616"/>
        <dbReference type="ChEBI" id="CHEBI:43474"/>
        <dbReference type="ChEBI" id="CHEBI:149469"/>
        <dbReference type="ChEBI" id="CHEBI:149473"/>
        <dbReference type="ChEBI" id="CHEBI:456216"/>
        <dbReference type="EC" id="6.3.3.3"/>
    </reaction>
</comment>
<proteinExistence type="inferred from homology"/>
<dbReference type="Proteomes" id="UP001322744">
    <property type="component" value="Chromosome"/>
</dbReference>
<evidence type="ECO:0000256" key="6">
    <source>
        <dbReference type="ARBA" id="ARBA00022840"/>
    </source>
</evidence>
<comment type="subunit">
    <text evidence="9">Homodimer.</text>
</comment>